<name>A0ABN0T8G8_9GAMM</name>
<dbReference type="Gene3D" id="6.10.340.10">
    <property type="match status" value="1"/>
</dbReference>
<dbReference type="Proteomes" id="UP001501476">
    <property type="component" value="Unassembled WGS sequence"/>
</dbReference>
<evidence type="ECO:0000256" key="1">
    <source>
        <dbReference type="ARBA" id="ARBA00000085"/>
    </source>
</evidence>
<dbReference type="Pfam" id="PF00672">
    <property type="entry name" value="HAMP"/>
    <property type="match status" value="1"/>
</dbReference>
<dbReference type="InterPro" id="IPR036890">
    <property type="entry name" value="HATPase_C_sf"/>
</dbReference>
<dbReference type="SMART" id="SM00388">
    <property type="entry name" value="HisKA"/>
    <property type="match status" value="1"/>
</dbReference>
<keyword evidence="9" id="KW-0067">ATP-binding</keyword>
<gene>
    <name evidence="13" type="primary">pirS</name>
    <name evidence="13" type="ORF">GCM10008964_03730</name>
</gene>
<dbReference type="PRINTS" id="PR00344">
    <property type="entry name" value="BCTRLSENSOR"/>
</dbReference>
<dbReference type="SMART" id="SM00387">
    <property type="entry name" value="HATPase_c"/>
    <property type="match status" value="1"/>
</dbReference>
<dbReference type="InterPro" id="IPR005467">
    <property type="entry name" value="His_kinase_dom"/>
</dbReference>
<evidence type="ECO:0000259" key="12">
    <source>
        <dbReference type="PROSITE" id="PS50885"/>
    </source>
</evidence>
<keyword evidence="6" id="KW-0808">Transferase</keyword>
<dbReference type="Gene3D" id="1.10.287.130">
    <property type="match status" value="1"/>
</dbReference>
<dbReference type="SUPFAM" id="SSF55874">
    <property type="entry name" value="ATPase domain of HSP90 chaperone/DNA topoisomerase II/histidine kinase"/>
    <property type="match status" value="1"/>
</dbReference>
<dbReference type="PANTHER" id="PTHR44936">
    <property type="entry name" value="SENSOR PROTEIN CREC"/>
    <property type="match status" value="1"/>
</dbReference>
<evidence type="ECO:0000256" key="2">
    <source>
        <dbReference type="ARBA" id="ARBA00004651"/>
    </source>
</evidence>
<dbReference type="InterPro" id="IPR038428">
    <property type="entry name" value="HK_sensor_dom_sf"/>
</dbReference>
<evidence type="ECO:0000256" key="7">
    <source>
        <dbReference type="ARBA" id="ARBA00022741"/>
    </source>
</evidence>
<protein>
    <recommendedName>
        <fullName evidence="3">histidine kinase</fullName>
        <ecNumber evidence="3">2.7.13.3</ecNumber>
    </recommendedName>
</protein>
<evidence type="ECO:0000256" key="4">
    <source>
        <dbReference type="ARBA" id="ARBA00022475"/>
    </source>
</evidence>
<evidence type="ECO:0000256" key="8">
    <source>
        <dbReference type="ARBA" id="ARBA00022777"/>
    </source>
</evidence>
<keyword evidence="5" id="KW-0597">Phosphoprotein</keyword>
<dbReference type="CDD" id="cd00082">
    <property type="entry name" value="HisKA"/>
    <property type="match status" value="1"/>
</dbReference>
<dbReference type="EMBL" id="BAAADG010000001">
    <property type="protein sequence ID" value="GAA0215351.1"/>
    <property type="molecule type" value="Genomic_DNA"/>
</dbReference>
<evidence type="ECO:0000256" key="9">
    <source>
        <dbReference type="ARBA" id="ARBA00022840"/>
    </source>
</evidence>
<accession>A0ABN0T8G8</accession>
<dbReference type="SUPFAM" id="SSF47384">
    <property type="entry name" value="Homodimeric domain of signal transducing histidine kinase"/>
    <property type="match status" value="1"/>
</dbReference>
<dbReference type="RefSeq" id="WP_343749502.1">
    <property type="nucleotide sequence ID" value="NZ_BAAADG010000001.1"/>
</dbReference>
<dbReference type="SUPFAM" id="SSF158472">
    <property type="entry name" value="HAMP domain-like"/>
    <property type="match status" value="1"/>
</dbReference>
<sequence length="446" mass="51087">MKRRLLWKLVATIVIGTILLFWLIHILLLHTEQHMSFIDQRYQSELKAYAKLAEKYHENGDIQSLNEWVKHLQEKENTWVAVVSSNVAPVGNSYISEQYQERFALGRDISWKIHLYFKENPTMDLPFSDGKTHFLITLPDRMRPGAYWFQTSLLLQIALPLLLMTLISLIIYRHVMSPLSQLEKATRQFSDGNFNVRVGKTLAKRQDEITALGDTFDGMAERIGHLIQTQRHLISDLSHELRTPLARVELALSWAENQDLDPKLIERIRYESQQMRVLVEDTLTLAWLDNECPDLRQETLDLTDLIDSIIEDARFEFPKCEIKATMPEHAIIENSSARAIGHAFENILRNALAHTPDGQTVKVIVEKVADQYQIYIDDFGPGIAPHHLTNIFKPFFRLAHSGRQLHRGFGVGLSLAKRHIEVCGGQLSAENLVTGGLRMNMVLPAS</sequence>
<comment type="caution">
    <text evidence="13">The sequence shown here is derived from an EMBL/GenBank/DDBJ whole genome shotgun (WGS) entry which is preliminary data.</text>
</comment>
<evidence type="ECO:0000313" key="14">
    <source>
        <dbReference type="Proteomes" id="UP001501476"/>
    </source>
</evidence>
<keyword evidence="10" id="KW-0812">Transmembrane</keyword>
<dbReference type="InterPro" id="IPR050980">
    <property type="entry name" value="2C_sensor_his_kinase"/>
</dbReference>
<organism evidence="13 14">
    <name type="scientific">Methylophaga marina</name>
    <dbReference type="NCBI Taxonomy" id="45495"/>
    <lineage>
        <taxon>Bacteria</taxon>
        <taxon>Pseudomonadati</taxon>
        <taxon>Pseudomonadota</taxon>
        <taxon>Gammaproteobacteria</taxon>
        <taxon>Thiotrichales</taxon>
        <taxon>Piscirickettsiaceae</taxon>
        <taxon>Methylophaga</taxon>
    </lineage>
</organism>
<evidence type="ECO:0000256" key="10">
    <source>
        <dbReference type="SAM" id="Phobius"/>
    </source>
</evidence>
<proteinExistence type="predicted"/>
<dbReference type="InterPro" id="IPR003661">
    <property type="entry name" value="HisK_dim/P_dom"/>
</dbReference>
<evidence type="ECO:0000256" key="3">
    <source>
        <dbReference type="ARBA" id="ARBA00012438"/>
    </source>
</evidence>
<evidence type="ECO:0000259" key="11">
    <source>
        <dbReference type="PROSITE" id="PS50109"/>
    </source>
</evidence>
<feature type="domain" description="Histidine kinase" evidence="11">
    <location>
        <begin position="236"/>
        <end position="446"/>
    </location>
</feature>
<dbReference type="PROSITE" id="PS50885">
    <property type="entry name" value="HAMP"/>
    <property type="match status" value="1"/>
</dbReference>
<comment type="catalytic activity">
    <reaction evidence="1">
        <text>ATP + protein L-histidine = ADP + protein N-phospho-L-histidine.</text>
        <dbReference type="EC" id="2.7.13.3"/>
    </reaction>
</comment>
<reference evidence="13 14" key="1">
    <citation type="journal article" date="2019" name="Int. J. Syst. Evol. Microbiol.">
        <title>The Global Catalogue of Microorganisms (GCM) 10K type strain sequencing project: providing services to taxonomists for standard genome sequencing and annotation.</title>
        <authorList>
            <consortium name="The Broad Institute Genomics Platform"/>
            <consortium name="The Broad Institute Genome Sequencing Center for Infectious Disease"/>
            <person name="Wu L."/>
            <person name="Ma J."/>
        </authorList>
    </citation>
    <scope>NUCLEOTIDE SEQUENCE [LARGE SCALE GENOMIC DNA]</scope>
    <source>
        <strain evidence="13 14">JCM 6886</strain>
    </source>
</reference>
<dbReference type="PANTHER" id="PTHR44936:SF10">
    <property type="entry name" value="SENSOR PROTEIN RSTB"/>
    <property type="match status" value="1"/>
</dbReference>
<dbReference type="InterPro" id="IPR003660">
    <property type="entry name" value="HAMP_dom"/>
</dbReference>
<dbReference type="Pfam" id="PF16750">
    <property type="entry name" value="HK_sensor"/>
    <property type="match status" value="1"/>
</dbReference>
<feature type="transmembrane region" description="Helical" evidence="10">
    <location>
        <begin position="5"/>
        <end position="28"/>
    </location>
</feature>
<dbReference type="Pfam" id="PF00512">
    <property type="entry name" value="HisKA"/>
    <property type="match status" value="1"/>
</dbReference>
<keyword evidence="7" id="KW-0547">Nucleotide-binding</keyword>
<dbReference type="PROSITE" id="PS50109">
    <property type="entry name" value="HIS_KIN"/>
    <property type="match status" value="1"/>
</dbReference>
<dbReference type="Gene3D" id="3.30.450.170">
    <property type="entry name" value="Two-component histidine kinase, sensor domain"/>
    <property type="match status" value="1"/>
</dbReference>
<dbReference type="CDD" id="cd06225">
    <property type="entry name" value="HAMP"/>
    <property type="match status" value="1"/>
</dbReference>
<keyword evidence="10" id="KW-1133">Transmembrane helix</keyword>
<dbReference type="InterPro" id="IPR031930">
    <property type="entry name" value="HK_sensor"/>
</dbReference>
<keyword evidence="4" id="KW-1003">Cell membrane</keyword>
<dbReference type="InterPro" id="IPR003594">
    <property type="entry name" value="HATPase_dom"/>
</dbReference>
<dbReference type="GO" id="GO:0016301">
    <property type="term" value="F:kinase activity"/>
    <property type="evidence" value="ECO:0007669"/>
    <property type="project" value="UniProtKB-KW"/>
</dbReference>
<evidence type="ECO:0000256" key="6">
    <source>
        <dbReference type="ARBA" id="ARBA00022679"/>
    </source>
</evidence>
<evidence type="ECO:0000313" key="13">
    <source>
        <dbReference type="EMBL" id="GAA0215351.1"/>
    </source>
</evidence>
<dbReference type="Gene3D" id="3.30.565.10">
    <property type="entry name" value="Histidine kinase-like ATPase, C-terminal domain"/>
    <property type="match status" value="1"/>
</dbReference>
<comment type="subcellular location">
    <subcellularLocation>
        <location evidence="2">Cell membrane</location>
        <topology evidence="2">Multi-pass membrane protein</topology>
    </subcellularLocation>
</comment>
<dbReference type="InterPro" id="IPR036097">
    <property type="entry name" value="HisK_dim/P_sf"/>
</dbReference>
<keyword evidence="10" id="KW-0472">Membrane</keyword>
<keyword evidence="14" id="KW-1185">Reference proteome</keyword>
<keyword evidence="8 13" id="KW-0418">Kinase</keyword>
<dbReference type="SMART" id="SM00304">
    <property type="entry name" value="HAMP"/>
    <property type="match status" value="1"/>
</dbReference>
<feature type="domain" description="HAMP" evidence="12">
    <location>
        <begin position="173"/>
        <end position="228"/>
    </location>
</feature>
<dbReference type="InterPro" id="IPR004358">
    <property type="entry name" value="Sig_transdc_His_kin-like_C"/>
</dbReference>
<dbReference type="Pfam" id="PF02518">
    <property type="entry name" value="HATPase_c"/>
    <property type="match status" value="1"/>
</dbReference>
<dbReference type="EC" id="2.7.13.3" evidence="3"/>
<evidence type="ECO:0000256" key="5">
    <source>
        <dbReference type="ARBA" id="ARBA00022553"/>
    </source>
</evidence>